<dbReference type="InterPro" id="IPR044946">
    <property type="entry name" value="Restrct_endonuc_typeI_TRD_sf"/>
</dbReference>
<dbReference type="REBASE" id="58813">
    <property type="entry name" value="S.Mho15978ORF317P"/>
</dbReference>
<keyword evidence="6" id="KW-1185">Reference proteome</keyword>
<dbReference type="HOGENOM" id="CLU_021095_10_2_2"/>
<gene>
    <name evidence="5" type="ordered locus">Metho_0320</name>
</gene>
<dbReference type="InterPro" id="IPR051212">
    <property type="entry name" value="Type-I_RE_S_subunit"/>
</dbReference>
<feature type="domain" description="Type I restriction modification DNA specificity" evidence="4">
    <location>
        <begin position="73"/>
        <end position="185"/>
    </location>
</feature>
<dbReference type="AlphaFoldDB" id="L0KWZ1"/>
<organism evidence="5 6">
    <name type="scientific">Methanomethylovorans hollandica (strain DSM 15978 / NBRC 107637 / DMS1)</name>
    <dbReference type="NCBI Taxonomy" id="867904"/>
    <lineage>
        <taxon>Archaea</taxon>
        <taxon>Methanobacteriati</taxon>
        <taxon>Methanobacteriota</taxon>
        <taxon>Stenosarchaea group</taxon>
        <taxon>Methanomicrobia</taxon>
        <taxon>Methanosarcinales</taxon>
        <taxon>Methanosarcinaceae</taxon>
        <taxon>Methanomethylovorans</taxon>
    </lineage>
</organism>
<dbReference type="InterPro" id="IPR000055">
    <property type="entry name" value="Restrct_endonuc_typeI_TRD"/>
</dbReference>
<dbReference type="GO" id="GO:0004519">
    <property type="term" value="F:endonuclease activity"/>
    <property type="evidence" value="ECO:0007669"/>
    <property type="project" value="UniProtKB-KW"/>
</dbReference>
<proteinExistence type="inferred from homology"/>
<reference evidence="6" key="1">
    <citation type="submission" date="2012-02" db="EMBL/GenBank/DDBJ databases">
        <title>Complete sequence of chromosome of Methanomethylovorans hollandica DSM 15978.</title>
        <authorList>
            <person name="Lucas S."/>
            <person name="Copeland A."/>
            <person name="Lapidus A."/>
            <person name="Glavina del Rio T."/>
            <person name="Dalin E."/>
            <person name="Tice H."/>
            <person name="Bruce D."/>
            <person name="Goodwin L."/>
            <person name="Pitluck S."/>
            <person name="Peters L."/>
            <person name="Mikhailova N."/>
            <person name="Held B."/>
            <person name="Kyrpides N."/>
            <person name="Mavromatis K."/>
            <person name="Ivanova N."/>
            <person name="Brettin T."/>
            <person name="Detter J.C."/>
            <person name="Han C."/>
            <person name="Larimer F."/>
            <person name="Land M."/>
            <person name="Hauser L."/>
            <person name="Markowitz V."/>
            <person name="Cheng J.-F."/>
            <person name="Hugenholtz P."/>
            <person name="Woyke T."/>
            <person name="Wu D."/>
            <person name="Spring S."/>
            <person name="Schroeder M."/>
            <person name="Brambilla E."/>
            <person name="Klenk H.-P."/>
            <person name="Eisen J.A."/>
        </authorList>
    </citation>
    <scope>NUCLEOTIDE SEQUENCE [LARGE SCALE GENOMIC DNA]</scope>
    <source>
        <strain evidence="6">DSM 15978 / NBRC 107637 / DMS1</strain>
    </source>
</reference>
<evidence type="ECO:0000313" key="5">
    <source>
        <dbReference type="EMBL" id="AGB48593.1"/>
    </source>
</evidence>
<dbReference type="EMBL" id="CP003362">
    <property type="protein sequence ID" value="AGB48593.1"/>
    <property type="molecule type" value="Genomic_DNA"/>
</dbReference>
<dbReference type="GO" id="GO:0003677">
    <property type="term" value="F:DNA binding"/>
    <property type="evidence" value="ECO:0007669"/>
    <property type="project" value="UniProtKB-KW"/>
</dbReference>
<keyword evidence="5" id="KW-0255">Endonuclease</keyword>
<dbReference type="OrthoDB" id="84651at2157"/>
<dbReference type="SUPFAM" id="SSF116734">
    <property type="entry name" value="DNA methylase specificity domain"/>
    <property type="match status" value="2"/>
</dbReference>
<dbReference type="CDD" id="cd17253">
    <property type="entry name" value="RMtype1_S_Eco933I-TRD2-CR2_like"/>
    <property type="match status" value="1"/>
</dbReference>
<dbReference type="STRING" id="867904.Metho_0320"/>
<dbReference type="PANTHER" id="PTHR43140:SF1">
    <property type="entry name" value="TYPE I RESTRICTION ENZYME ECOKI SPECIFICITY SUBUNIT"/>
    <property type="match status" value="1"/>
</dbReference>
<keyword evidence="2" id="KW-0680">Restriction system</keyword>
<dbReference type="Gene3D" id="3.90.220.20">
    <property type="entry name" value="DNA methylase specificity domains"/>
    <property type="match status" value="2"/>
</dbReference>
<evidence type="ECO:0000256" key="1">
    <source>
        <dbReference type="ARBA" id="ARBA00010923"/>
    </source>
</evidence>
<keyword evidence="5" id="KW-0540">Nuclease</keyword>
<name>L0KWZ1_METHD</name>
<dbReference type="GO" id="GO:0009307">
    <property type="term" value="P:DNA restriction-modification system"/>
    <property type="evidence" value="ECO:0007669"/>
    <property type="project" value="UniProtKB-KW"/>
</dbReference>
<dbReference type="Pfam" id="PF01420">
    <property type="entry name" value="Methylase_S"/>
    <property type="match status" value="2"/>
</dbReference>
<keyword evidence="5" id="KW-0378">Hydrolase</keyword>
<evidence type="ECO:0000256" key="2">
    <source>
        <dbReference type="ARBA" id="ARBA00022747"/>
    </source>
</evidence>
<dbReference type="KEGG" id="mhz:Metho_0320"/>
<protein>
    <submittedName>
        <fullName evidence="5">Restriction endonuclease S subunit</fullName>
    </submittedName>
</protein>
<evidence type="ECO:0000259" key="4">
    <source>
        <dbReference type="Pfam" id="PF01420"/>
    </source>
</evidence>
<feature type="domain" description="Type I restriction modification DNA specificity" evidence="4">
    <location>
        <begin position="264"/>
        <end position="448"/>
    </location>
</feature>
<dbReference type="RefSeq" id="WP_015323762.1">
    <property type="nucleotide sequence ID" value="NC_019977.1"/>
</dbReference>
<evidence type="ECO:0000256" key="3">
    <source>
        <dbReference type="ARBA" id="ARBA00023125"/>
    </source>
</evidence>
<dbReference type="GeneID" id="14407426"/>
<comment type="similarity">
    <text evidence="1">Belongs to the type-I restriction system S methylase family.</text>
</comment>
<dbReference type="PANTHER" id="PTHR43140">
    <property type="entry name" value="TYPE-1 RESTRICTION ENZYME ECOKI SPECIFICITY PROTEIN"/>
    <property type="match status" value="1"/>
</dbReference>
<accession>L0KWZ1</accession>
<evidence type="ECO:0000313" key="6">
    <source>
        <dbReference type="Proteomes" id="UP000010866"/>
    </source>
</evidence>
<keyword evidence="3" id="KW-0238">DNA-binding</keyword>
<sequence>MLKMNNSISFNNAGIENLPRLSEGWQWVRLGEAHILKSDKHNGSGESLFYIGLEHIEKDRGTLTQDVKIDTITTIKNSFKKGDLLYGKLRPYLNKVYLANEDGVCSTDILVFKSASISNLNYSKYFFLSRKFVSDMTHNSSGVNLPRVSTKYLQEYPFPLPPLPEQRAIVSKIEQLFSELDNGIANLRLAQEQLKVYRQAVLKKAFEGELTRKWREQQTDLPDARDLLEHIRKEREEAAKYSGKKMKPVKPLTEDEIVEFPGLPEGWGWVKIEELGEVTGGLTKNSKRNAISTTLPYLRVANVYSNELRLDDLKYIGIEEQEVSRVLLKEGDLLIVEGNGSVNQIGRVAIWNGKISPCIHQNHIIKVRFEIVKIRKFILYWLLSFDGRNQITKVASSTSGLYTLNLSKIASLCIPVAPLPEQQAIVQEIETRLSVCDKIAQDIDEALEKAEALRQSILKKAFEGKLLSERELAEVRMAEDWEPADVLLERIKVKKEGKEKR</sequence>
<dbReference type="Proteomes" id="UP000010866">
    <property type="component" value="Chromosome"/>
</dbReference>